<accession>A0A026WQP6</accession>
<gene>
    <name evidence="1" type="ORF">X777_01324</name>
</gene>
<reference evidence="1 2" key="1">
    <citation type="journal article" date="2014" name="Curr. Biol.">
        <title>The genome of the clonal raider ant Cerapachys biroi.</title>
        <authorList>
            <person name="Oxley P.R."/>
            <person name="Ji L."/>
            <person name="Fetter-Pruneda I."/>
            <person name="McKenzie S.K."/>
            <person name="Li C."/>
            <person name="Hu H."/>
            <person name="Zhang G."/>
            <person name="Kronauer D.J."/>
        </authorList>
    </citation>
    <scope>NUCLEOTIDE SEQUENCE [LARGE SCALE GENOMIC DNA]</scope>
</reference>
<name>A0A026WQP6_OOCBI</name>
<protein>
    <submittedName>
        <fullName evidence="1">Uncharacterized protein</fullName>
    </submittedName>
</protein>
<dbReference type="Proteomes" id="UP000053097">
    <property type="component" value="Unassembled WGS sequence"/>
</dbReference>
<dbReference type="AlphaFoldDB" id="A0A026WQP6"/>
<organism evidence="1 2">
    <name type="scientific">Ooceraea biroi</name>
    <name type="common">Clonal raider ant</name>
    <name type="synonym">Cerapachys biroi</name>
    <dbReference type="NCBI Taxonomy" id="2015173"/>
    <lineage>
        <taxon>Eukaryota</taxon>
        <taxon>Metazoa</taxon>
        <taxon>Ecdysozoa</taxon>
        <taxon>Arthropoda</taxon>
        <taxon>Hexapoda</taxon>
        <taxon>Insecta</taxon>
        <taxon>Pterygota</taxon>
        <taxon>Neoptera</taxon>
        <taxon>Endopterygota</taxon>
        <taxon>Hymenoptera</taxon>
        <taxon>Apocrita</taxon>
        <taxon>Aculeata</taxon>
        <taxon>Formicoidea</taxon>
        <taxon>Formicidae</taxon>
        <taxon>Dorylinae</taxon>
        <taxon>Ooceraea</taxon>
    </lineage>
</organism>
<sequence length="53" mass="6402">MSPSIRDCMLIFVFSERFLRSKFNRRAGEQPTKELEFRANFRTNIHQNDVDRP</sequence>
<dbReference type="EMBL" id="KK107128">
    <property type="protein sequence ID" value="EZA58367.1"/>
    <property type="molecule type" value="Genomic_DNA"/>
</dbReference>
<evidence type="ECO:0000313" key="1">
    <source>
        <dbReference type="EMBL" id="EZA58367.1"/>
    </source>
</evidence>
<proteinExistence type="predicted"/>
<evidence type="ECO:0000313" key="2">
    <source>
        <dbReference type="Proteomes" id="UP000053097"/>
    </source>
</evidence>
<keyword evidence="2" id="KW-1185">Reference proteome</keyword>